<dbReference type="GO" id="GO:0005524">
    <property type="term" value="F:ATP binding"/>
    <property type="evidence" value="ECO:0007669"/>
    <property type="project" value="UniProtKB-KW"/>
</dbReference>
<comment type="similarity">
    <text evidence="2">Belongs to the gluconokinase GntK/GntV family.</text>
</comment>
<dbReference type="PANTHER" id="PTHR43442">
    <property type="entry name" value="GLUCONOKINASE-RELATED"/>
    <property type="match status" value="1"/>
</dbReference>
<keyword evidence="11" id="KW-1185">Reference proteome</keyword>
<keyword evidence="6" id="KW-0418">Kinase</keyword>
<evidence type="ECO:0000256" key="1">
    <source>
        <dbReference type="ARBA" id="ARBA00004875"/>
    </source>
</evidence>
<protein>
    <recommendedName>
        <fullName evidence="3">gluconokinase</fullName>
        <ecNumber evidence="3">2.7.1.12</ecNumber>
    </recommendedName>
    <alternativeName>
        <fullName evidence="8">Gluconate kinase</fullName>
    </alternativeName>
</protein>
<dbReference type="GO" id="GO:0046316">
    <property type="term" value="F:gluconokinase activity"/>
    <property type="evidence" value="ECO:0007669"/>
    <property type="project" value="UniProtKB-EC"/>
</dbReference>
<organism evidence="10 11">
    <name type="scientific">Vanilla planifolia</name>
    <name type="common">Vanilla</name>
    <dbReference type="NCBI Taxonomy" id="51239"/>
    <lineage>
        <taxon>Eukaryota</taxon>
        <taxon>Viridiplantae</taxon>
        <taxon>Streptophyta</taxon>
        <taxon>Embryophyta</taxon>
        <taxon>Tracheophyta</taxon>
        <taxon>Spermatophyta</taxon>
        <taxon>Magnoliopsida</taxon>
        <taxon>Liliopsida</taxon>
        <taxon>Asparagales</taxon>
        <taxon>Orchidaceae</taxon>
        <taxon>Vanilloideae</taxon>
        <taxon>Vanilleae</taxon>
        <taxon>Vanilla</taxon>
    </lineage>
</organism>
<accession>A0A835RTF9</accession>
<evidence type="ECO:0000256" key="9">
    <source>
        <dbReference type="ARBA" id="ARBA00048090"/>
    </source>
</evidence>
<keyword evidence="7" id="KW-0067">ATP-binding</keyword>
<evidence type="ECO:0000313" key="11">
    <source>
        <dbReference type="Proteomes" id="UP000636800"/>
    </source>
</evidence>
<comment type="catalytic activity">
    <reaction evidence="9">
        <text>D-gluconate + ATP = 6-phospho-D-gluconate + ADP + H(+)</text>
        <dbReference type="Rhea" id="RHEA:19433"/>
        <dbReference type="ChEBI" id="CHEBI:15378"/>
        <dbReference type="ChEBI" id="CHEBI:18391"/>
        <dbReference type="ChEBI" id="CHEBI:30616"/>
        <dbReference type="ChEBI" id="CHEBI:58759"/>
        <dbReference type="ChEBI" id="CHEBI:456216"/>
        <dbReference type="EC" id="2.7.1.12"/>
    </reaction>
</comment>
<reference evidence="10 11" key="1">
    <citation type="journal article" date="2020" name="Nat. Food">
        <title>A phased Vanilla planifolia genome enables genetic improvement of flavour and production.</title>
        <authorList>
            <person name="Hasing T."/>
            <person name="Tang H."/>
            <person name="Brym M."/>
            <person name="Khazi F."/>
            <person name="Huang T."/>
            <person name="Chambers A.H."/>
        </authorList>
    </citation>
    <scope>NUCLEOTIDE SEQUENCE [LARGE SCALE GENOMIC DNA]</scope>
    <source>
        <tissue evidence="10">Leaf</tissue>
    </source>
</reference>
<keyword evidence="5" id="KW-0547">Nucleotide-binding</keyword>
<gene>
    <name evidence="10" type="ORF">HPP92_002455</name>
</gene>
<evidence type="ECO:0000256" key="7">
    <source>
        <dbReference type="ARBA" id="ARBA00022840"/>
    </source>
</evidence>
<dbReference type="EMBL" id="JADCNL010000001">
    <property type="protein sequence ID" value="KAG0497764.1"/>
    <property type="molecule type" value="Genomic_DNA"/>
</dbReference>
<evidence type="ECO:0000256" key="5">
    <source>
        <dbReference type="ARBA" id="ARBA00022741"/>
    </source>
</evidence>
<dbReference type="Gene3D" id="3.40.50.300">
    <property type="entry name" value="P-loop containing nucleotide triphosphate hydrolases"/>
    <property type="match status" value="1"/>
</dbReference>
<dbReference type="GO" id="GO:0005737">
    <property type="term" value="C:cytoplasm"/>
    <property type="evidence" value="ECO:0007669"/>
    <property type="project" value="TreeGrafter"/>
</dbReference>
<name>A0A835RTF9_VANPL</name>
<comment type="pathway">
    <text evidence="1">Carbohydrate acid metabolism; D-gluconate degradation.</text>
</comment>
<evidence type="ECO:0000256" key="8">
    <source>
        <dbReference type="ARBA" id="ARBA00029835"/>
    </source>
</evidence>
<dbReference type="PANTHER" id="PTHR43442:SF3">
    <property type="entry name" value="GLUCONOKINASE-RELATED"/>
    <property type="match status" value="1"/>
</dbReference>
<dbReference type="UniPathway" id="UPA00792"/>
<dbReference type="InterPro" id="IPR027417">
    <property type="entry name" value="P-loop_NTPase"/>
</dbReference>
<proteinExistence type="inferred from homology"/>
<dbReference type="AlphaFoldDB" id="A0A835RTF9"/>
<dbReference type="InterPro" id="IPR006001">
    <property type="entry name" value="Therm_gnt_kin"/>
</dbReference>
<keyword evidence="4" id="KW-0808">Transferase</keyword>
<evidence type="ECO:0000256" key="6">
    <source>
        <dbReference type="ARBA" id="ARBA00022777"/>
    </source>
</evidence>
<evidence type="ECO:0000313" key="10">
    <source>
        <dbReference type="EMBL" id="KAG0497764.1"/>
    </source>
</evidence>
<dbReference type="GO" id="GO:0005975">
    <property type="term" value="P:carbohydrate metabolic process"/>
    <property type="evidence" value="ECO:0007669"/>
    <property type="project" value="InterPro"/>
</dbReference>
<dbReference type="EC" id="2.7.1.12" evidence="3"/>
<evidence type="ECO:0000256" key="4">
    <source>
        <dbReference type="ARBA" id="ARBA00022679"/>
    </source>
</evidence>
<evidence type="ECO:0000256" key="3">
    <source>
        <dbReference type="ARBA" id="ARBA00012054"/>
    </source>
</evidence>
<sequence>MGSAIVIMGVSGSGKTENGQGNPTFRRRSPSMAGILRDAIRQKTSNGELVALACSALQKRYRDILRSADPDYKSGDYTRCIVKFFCLVAPVEVIAERMNGRSEKEEHFMPVSLLRSQLELLQVDDSEGIPQIDSSMSLQSILDHILILIEDK</sequence>
<dbReference type="SUPFAM" id="SSF52540">
    <property type="entry name" value="P-loop containing nucleoside triphosphate hydrolases"/>
    <property type="match status" value="1"/>
</dbReference>
<comment type="caution">
    <text evidence="10">The sequence shown here is derived from an EMBL/GenBank/DDBJ whole genome shotgun (WGS) entry which is preliminary data.</text>
</comment>
<dbReference type="Proteomes" id="UP000636800">
    <property type="component" value="Chromosome 1"/>
</dbReference>
<evidence type="ECO:0000256" key="2">
    <source>
        <dbReference type="ARBA" id="ARBA00008420"/>
    </source>
</evidence>